<dbReference type="EMBL" id="JAGKQH010000006">
    <property type="protein sequence ID" value="KAG6596153.1"/>
    <property type="molecule type" value="Genomic_DNA"/>
</dbReference>
<dbReference type="GO" id="GO:0003723">
    <property type="term" value="F:RNA binding"/>
    <property type="evidence" value="ECO:0007669"/>
    <property type="project" value="UniProtKB-UniRule"/>
</dbReference>
<dbReference type="GO" id="GO:0008380">
    <property type="term" value="P:RNA splicing"/>
    <property type="evidence" value="ECO:0007669"/>
    <property type="project" value="UniProtKB-KW"/>
</dbReference>
<feature type="domain" description="RRM" evidence="8">
    <location>
        <begin position="727"/>
        <end position="804"/>
    </location>
</feature>
<evidence type="ECO:0000256" key="5">
    <source>
        <dbReference type="ARBA" id="ARBA00023242"/>
    </source>
</evidence>
<name>A0AAV6ND49_9ROSI</name>
<evidence type="ECO:0000259" key="8">
    <source>
        <dbReference type="PROSITE" id="PS50102"/>
    </source>
</evidence>
<evidence type="ECO:0000256" key="3">
    <source>
        <dbReference type="ARBA" id="ARBA00022737"/>
    </source>
</evidence>
<keyword evidence="4" id="KW-0508">mRNA splicing</keyword>
<dbReference type="GO" id="GO:0005634">
    <property type="term" value="C:nucleus"/>
    <property type="evidence" value="ECO:0007669"/>
    <property type="project" value="UniProtKB-SubCell"/>
</dbReference>
<evidence type="ECO:0000256" key="7">
    <source>
        <dbReference type="SAM" id="MobiDB-lite"/>
    </source>
</evidence>
<dbReference type="PANTHER" id="PTHR17204:SF25">
    <property type="entry name" value="RRM DOMAIN-CONTAINING PROTEIN"/>
    <property type="match status" value="1"/>
</dbReference>
<evidence type="ECO:0000256" key="6">
    <source>
        <dbReference type="PROSITE-ProRule" id="PRU00176"/>
    </source>
</evidence>
<dbReference type="SMART" id="SM00360">
    <property type="entry name" value="RRM"/>
    <property type="match status" value="1"/>
</dbReference>
<keyword evidence="3" id="KW-0677">Repeat</keyword>
<dbReference type="GO" id="GO:0006397">
    <property type="term" value="P:mRNA processing"/>
    <property type="evidence" value="ECO:0007669"/>
    <property type="project" value="UniProtKB-KW"/>
</dbReference>
<keyword evidence="5" id="KW-0539">Nucleus</keyword>
<dbReference type="Pfam" id="PF05843">
    <property type="entry name" value="Suf"/>
    <property type="match status" value="1"/>
</dbReference>
<accession>A0AAV6ND49</accession>
<dbReference type="InterPro" id="IPR003107">
    <property type="entry name" value="HAT"/>
</dbReference>
<comment type="caution">
    <text evidence="9">The sequence shown here is derived from an EMBL/GenBank/DDBJ whole genome shotgun (WGS) entry which is preliminary data.</text>
</comment>
<gene>
    <name evidence="9" type="primary">sart3</name>
    <name evidence="9" type="ORF">SDJN03_09333</name>
</gene>
<feature type="compositionally biased region" description="Basic residues" evidence="7">
    <location>
        <begin position="24"/>
        <end position="36"/>
    </location>
</feature>
<dbReference type="PANTHER" id="PTHR17204">
    <property type="entry name" value="PRE-MRNA PROCESSING PROTEIN PRP39-RELATED"/>
    <property type="match status" value="1"/>
</dbReference>
<feature type="non-terminal residue" evidence="9">
    <location>
        <position position="1"/>
    </location>
</feature>
<evidence type="ECO:0000256" key="2">
    <source>
        <dbReference type="ARBA" id="ARBA00022664"/>
    </source>
</evidence>
<evidence type="ECO:0000256" key="4">
    <source>
        <dbReference type="ARBA" id="ARBA00023187"/>
    </source>
</evidence>
<keyword evidence="6" id="KW-0694">RNA-binding</keyword>
<evidence type="ECO:0000313" key="10">
    <source>
        <dbReference type="Proteomes" id="UP000685013"/>
    </source>
</evidence>
<proteinExistence type="predicted"/>
<dbReference type="InterPro" id="IPR000504">
    <property type="entry name" value="RRM_dom"/>
</dbReference>
<feature type="region of interest" description="Disordered" evidence="7">
    <location>
        <begin position="75"/>
        <end position="120"/>
    </location>
</feature>
<feature type="region of interest" description="Disordered" evidence="7">
    <location>
        <begin position="1"/>
        <end position="44"/>
    </location>
</feature>
<dbReference type="Proteomes" id="UP000685013">
    <property type="component" value="Chromosome 6"/>
</dbReference>
<feature type="compositionally biased region" description="Basic and acidic residues" evidence="7">
    <location>
        <begin position="869"/>
        <end position="894"/>
    </location>
</feature>
<dbReference type="Pfam" id="PF00076">
    <property type="entry name" value="RRM_1"/>
    <property type="match status" value="1"/>
</dbReference>
<protein>
    <submittedName>
        <fullName evidence="9">Squamous cell carcinoma antigen recognized by T-cells 3</fullName>
    </submittedName>
</protein>
<feature type="region of interest" description="Disordered" evidence="7">
    <location>
        <begin position="634"/>
        <end position="710"/>
    </location>
</feature>
<feature type="compositionally biased region" description="Basic and acidic residues" evidence="7">
    <location>
        <begin position="664"/>
        <end position="684"/>
    </location>
</feature>
<keyword evidence="2" id="KW-0507">mRNA processing</keyword>
<evidence type="ECO:0000313" key="9">
    <source>
        <dbReference type="EMBL" id="KAG6596153.1"/>
    </source>
</evidence>
<dbReference type="SMART" id="SM00386">
    <property type="entry name" value="HAT"/>
    <property type="match status" value="7"/>
</dbReference>
<evidence type="ECO:0000256" key="1">
    <source>
        <dbReference type="ARBA" id="ARBA00004123"/>
    </source>
</evidence>
<keyword evidence="10" id="KW-1185">Reference proteome</keyword>
<dbReference type="PROSITE" id="PS50102">
    <property type="entry name" value="RRM"/>
    <property type="match status" value="1"/>
</dbReference>
<dbReference type="AlphaFoldDB" id="A0AAV6ND49"/>
<feature type="region of interest" description="Disordered" evidence="7">
    <location>
        <begin position="801"/>
        <end position="894"/>
    </location>
</feature>
<feature type="compositionally biased region" description="Basic and acidic residues" evidence="7">
    <location>
        <begin position="831"/>
        <end position="851"/>
    </location>
</feature>
<sequence>MRKERKKERKKEEDTGEEEEHLGGKARKKRHGRRRRVEGEAEGREGKEYLFMRLFISASSTSDAMDAINAQLPLSTNSDDENLVNGDDPMPDLPQNPTSPASDSSSSDSDSEVDESDQKLQLQTLQSELSSNPSNYDAHVQYIKLLRKVGDIDNLRKAREAMSEMFPLTPSMWQEWAKDEASISTGPEDVAAIERLYERGVFDYLSVSLWCDYLNFVQEYDPMVRDRATSRIKKARDLFERALTAAGLHFTEAEKLWEAYREFEKSIYQSIDETDTEAKEKQVQLIRSIFHRQLSLPLSNMNSTLEAYKAWEMEVKQGCILDGKSNDSDGVPSQVASAYQRALDMYNARVQFEEQISKQDLTDTERLHQYIIYLKFEQSAGDPARVQVLFERAVADFPVVVDLWLDYTRYMDKTLKVSNIVRNVYSRATRNCPWIGDLWVQYLLALERARASEGEIASVFEKSVLCSFSTLYEYLDLFLTRIDGLRRRISSAVELEDVLGYSLIKETFQRASDYLSPHLKNSEDLVRLYAYWARLEINLGKDLVAARGVWESLLKNSGSLLAAWEGYIAMEIESNHINNARSIYKRCYSKRFPGSGSEDICHSWLRFEREFGSLEDFDHAARKVNPRLEELKSYKLQMDESENPAKPSEHGKRKLGGDAPDVESPAKRLKDAAHGPKKVNEKGKAQLQSLDGQTGNSKAKAKKPDDTSNQQMKDFVQEKGKVYNDQCTAFVSNLNLKATYEHLRDFFQDVGGVVAIRILHDKFTGKSRGLAYVDFSDDAHLNAAVAKNKQLLLGKKISIARSDPKKGGGHTTDRASGGKTSESVSSAKPRKANEQPPAERKDGGNKVELKGKNTFAVPRNVRALGWTADKPRTAEQEDEKPKTNDEFRKLYFKG</sequence>
<dbReference type="InterPro" id="IPR008847">
    <property type="entry name" value="Suf"/>
</dbReference>
<organism evidence="9 10">
    <name type="scientific">Cucurbita argyrosperma subsp. sororia</name>
    <dbReference type="NCBI Taxonomy" id="37648"/>
    <lineage>
        <taxon>Eukaryota</taxon>
        <taxon>Viridiplantae</taxon>
        <taxon>Streptophyta</taxon>
        <taxon>Embryophyta</taxon>
        <taxon>Tracheophyta</taxon>
        <taxon>Spermatophyta</taxon>
        <taxon>Magnoliopsida</taxon>
        <taxon>eudicotyledons</taxon>
        <taxon>Gunneridae</taxon>
        <taxon>Pentapetalae</taxon>
        <taxon>rosids</taxon>
        <taxon>fabids</taxon>
        <taxon>Cucurbitales</taxon>
        <taxon>Cucurbitaceae</taxon>
        <taxon>Cucurbiteae</taxon>
        <taxon>Cucurbita</taxon>
    </lineage>
</organism>
<reference evidence="9 10" key="1">
    <citation type="journal article" date="2021" name="Hortic Res">
        <title>The domestication of Cucurbita argyrosperma as revealed by the genome of its wild relative.</title>
        <authorList>
            <person name="Barrera-Redondo J."/>
            <person name="Sanchez-de la Vega G."/>
            <person name="Aguirre-Liguori J.A."/>
            <person name="Castellanos-Morales G."/>
            <person name="Gutierrez-Guerrero Y.T."/>
            <person name="Aguirre-Dugua X."/>
            <person name="Aguirre-Planter E."/>
            <person name="Tenaillon M.I."/>
            <person name="Lira-Saade R."/>
            <person name="Eguiarte L.E."/>
        </authorList>
    </citation>
    <scope>NUCLEOTIDE SEQUENCE [LARGE SCALE GENOMIC DNA]</scope>
    <source>
        <strain evidence="9">JBR-2021</strain>
    </source>
</reference>
<comment type="subcellular location">
    <subcellularLocation>
        <location evidence="1">Nucleus</location>
    </subcellularLocation>
</comment>
<feature type="compositionally biased region" description="Polar residues" evidence="7">
    <location>
        <begin position="686"/>
        <end position="697"/>
    </location>
</feature>